<keyword evidence="1" id="KW-0032">Aminotransferase</keyword>
<dbReference type="Gene3D" id="3.90.1150.10">
    <property type="entry name" value="Aspartate Aminotransferase, domain 1"/>
    <property type="match status" value="1"/>
</dbReference>
<gene>
    <name evidence="1" type="ORF">B1B_17249</name>
</gene>
<accession>T0YG06</accession>
<dbReference type="GO" id="GO:0030170">
    <property type="term" value="F:pyridoxal phosphate binding"/>
    <property type="evidence" value="ECO:0007669"/>
    <property type="project" value="InterPro"/>
</dbReference>
<dbReference type="InterPro" id="IPR005814">
    <property type="entry name" value="Aminotrans_3"/>
</dbReference>
<protein>
    <submittedName>
        <fullName evidence="1">4-aminobutyrate aminotransferase</fullName>
    </submittedName>
</protein>
<reference evidence="1" key="1">
    <citation type="submission" date="2013-08" db="EMBL/GenBank/DDBJ databases">
        <authorList>
            <person name="Mendez C."/>
            <person name="Richter M."/>
            <person name="Ferrer M."/>
            <person name="Sanchez J."/>
        </authorList>
    </citation>
    <scope>NUCLEOTIDE SEQUENCE</scope>
</reference>
<proteinExistence type="predicted"/>
<dbReference type="Pfam" id="PF00202">
    <property type="entry name" value="Aminotran_3"/>
    <property type="match status" value="1"/>
</dbReference>
<feature type="non-terminal residue" evidence="1">
    <location>
        <position position="127"/>
    </location>
</feature>
<dbReference type="AlphaFoldDB" id="T0YG06"/>
<dbReference type="SUPFAM" id="SSF53383">
    <property type="entry name" value="PLP-dependent transferases"/>
    <property type="match status" value="1"/>
</dbReference>
<evidence type="ECO:0000313" key="1">
    <source>
        <dbReference type="EMBL" id="EQD34351.1"/>
    </source>
</evidence>
<comment type="caution">
    <text evidence="1">The sequence shown here is derived from an EMBL/GenBank/DDBJ whole genome shotgun (WGS) entry which is preliminary data.</text>
</comment>
<keyword evidence="1" id="KW-0808">Transferase</keyword>
<organism evidence="1">
    <name type="scientific">mine drainage metagenome</name>
    <dbReference type="NCBI Taxonomy" id="410659"/>
    <lineage>
        <taxon>unclassified sequences</taxon>
        <taxon>metagenomes</taxon>
        <taxon>ecological metagenomes</taxon>
    </lineage>
</organism>
<dbReference type="EMBL" id="AUZY01011527">
    <property type="protein sequence ID" value="EQD34351.1"/>
    <property type="molecule type" value="Genomic_DNA"/>
</dbReference>
<dbReference type="InterPro" id="IPR015422">
    <property type="entry name" value="PyrdxlP-dep_Trfase_small"/>
</dbReference>
<dbReference type="GO" id="GO:0008483">
    <property type="term" value="F:transaminase activity"/>
    <property type="evidence" value="ECO:0007669"/>
    <property type="project" value="UniProtKB-KW"/>
</dbReference>
<name>T0YG06_9ZZZZ</name>
<sequence length="127" mass="13169">MGSNPTSSATETAGDLVTRGLVVAGEARVQRTTLGTVWRPPASLSKGVTVVSLHSSLGTERKLVTELPGPKSRALHERRRAVVSSGLSTGFPIYITRAEGAILEDVDGNHLLDMGSGIAVISVGHAV</sequence>
<dbReference type="InterPro" id="IPR015424">
    <property type="entry name" value="PyrdxlP-dep_Trfase"/>
</dbReference>
<reference evidence="1" key="2">
    <citation type="journal article" date="2014" name="ISME J.">
        <title>Microbial stratification in low pH oxic and suboxic macroscopic growths along an acid mine drainage.</title>
        <authorList>
            <person name="Mendez-Garcia C."/>
            <person name="Mesa V."/>
            <person name="Sprenger R.R."/>
            <person name="Richter M."/>
            <person name="Diez M.S."/>
            <person name="Solano J."/>
            <person name="Bargiela R."/>
            <person name="Golyshina O.V."/>
            <person name="Manteca A."/>
            <person name="Ramos J.L."/>
            <person name="Gallego J.R."/>
            <person name="Llorente I."/>
            <person name="Martins Dos Santos V.A."/>
            <person name="Jensen O.N."/>
            <person name="Pelaez A.I."/>
            <person name="Sanchez J."/>
            <person name="Ferrer M."/>
        </authorList>
    </citation>
    <scope>NUCLEOTIDE SEQUENCE</scope>
</reference>